<dbReference type="Pfam" id="PF07002">
    <property type="entry name" value="Copine"/>
    <property type="match status" value="1"/>
</dbReference>
<evidence type="ECO:0000313" key="3">
    <source>
        <dbReference type="EMBL" id="CAL6009870.1"/>
    </source>
</evidence>
<dbReference type="InterPro" id="IPR052079">
    <property type="entry name" value="E3_ligase/Copine_domain"/>
</dbReference>
<evidence type="ECO:0000313" key="4">
    <source>
        <dbReference type="Proteomes" id="UP001642409"/>
    </source>
</evidence>
<dbReference type="Proteomes" id="UP001642409">
    <property type="component" value="Unassembled WGS sequence"/>
</dbReference>
<evidence type="ECO:0000259" key="1">
    <source>
        <dbReference type="Pfam" id="PF07002"/>
    </source>
</evidence>
<reference evidence="2" key="1">
    <citation type="submission" date="2023-06" db="EMBL/GenBank/DDBJ databases">
        <authorList>
            <person name="Kurt Z."/>
        </authorList>
    </citation>
    <scope>NUCLEOTIDE SEQUENCE</scope>
</reference>
<gene>
    <name evidence="3" type="ORF">HINF_LOCUS21811</name>
    <name evidence="2" type="ORF">HINF_LOCUS57830</name>
</gene>
<proteinExistence type="predicted"/>
<dbReference type="InterPro" id="IPR010734">
    <property type="entry name" value="Copine_C"/>
</dbReference>
<evidence type="ECO:0000313" key="2">
    <source>
        <dbReference type="EMBL" id="CAI9970185.1"/>
    </source>
</evidence>
<protein>
    <submittedName>
        <fullName evidence="2">Phospholipid-binding copine family protein</fullName>
    </submittedName>
    <submittedName>
        <fullName evidence="3">Phospholipid-binding_copine family protein</fullName>
    </submittedName>
</protein>
<accession>A0AA86R477</accession>
<dbReference type="PANTHER" id="PTHR45751:SF11">
    <property type="entry name" value="COPINE FAMILY PROTEIN 2"/>
    <property type="match status" value="1"/>
</dbReference>
<name>A0AA86R477_9EUKA</name>
<dbReference type="SUPFAM" id="SSF53300">
    <property type="entry name" value="vWA-like"/>
    <property type="match status" value="1"/>
</dbReference>
<dbReference type="PANTHER" id="PTHR45751">
    <property type="entry name" value="COPINE FAMILY PROTEIN 1"/>
    <property type="match status" value="1"/>
</dbReference>
<dbReference type="GO" id="GO:0004842">
    <property type="term" value="F:ubiquitin-protein transferase activity"/>
    <property type="evidence" value="ECO:0007669"/>
    <property type="project" value="TreeGrafter"/>
</dbReference>
<organism evidence="2">
    <name type="scientific">Hexamita inflata</name>
    <dbReference type="NCBI Taxonomy" id="28002"/>
    <lineage>
        <taxon>Eukaryota</taxon>
        <taxon>Metamonada</taxon>
        <taxon>Diplomonadida</taxon>
        <taxon>Hexamitidae</taxon>
        <taxon>Hexamitinae</taxon>
        <taxon>Hexamita</taxon>
    </lineage>
</organism>
<dbReference type="GO" id="GO:0005634">
    <property type="term" value="C:nucleus"/>
    <property type="evidence" value="ECO:0007669"/>
    <property type="project" value="TreeGrafter"/>
</dbReference>
<keyword evidence="4" id="KW-1185">Reference proteome</keyword>
<feature type="domain" description="Copine C-terminal" evidence="1">
    <location>
        <begin position="74"/>
        <end position="265"/>
    </location>
</feature>
<dbReference type="GO" id="GO:0016567">
    <property type="term" value="P:protein ubiquitination"/>
    <property type="evidence" value="ECO:0007669"/>
    <property type="project" value="TreeGrafter"/>
</dbReference>
<dbReference type="EMBL" id="CATOUU010001068">
    <property type="protein sequence ID" value="CAI9970185.1"/>
    <property type="molecule type" value="Genomic_DNA"/>
</dbReference>
<dbReference type="EMBL" id="CAXDID020000060">
    <property type="protein sequence ID" value="CAL6009870.1"/>
    <property type="molecule type" value="Genomic_DNA"/>
</dbReference>
<sequence>MGGDNSKLTDEEKYQKFNQDLTQVEAGRVVIAVDFSQSNKHLASGWGKKSPGDSGSLHAQQQVLIDENMVTVQSPYRRALELLTYRIRDFDKFPEGFRFIGFTDKIIADEYVNNSTVLQKYDELAMQFNNDNLVQSSGTSISPAIYKAIEHSVLTSAYVILIVLTDCDLYDVARATQAITDASRFPVSICALGIGEETAQADVFKQYQMFDDKLFERQFDNFNFSVFKYFKKENETFLPLEMLSKETKTVVPAKTESVVDQNAEKILAMQVFEELRQQYQTIMDLGYKEVVEYIKKDMISQGTIQE</sequence>
<dbReference type="InterPro" id="IPR036465">
    <property type="entry name" value="vWFA_dom_sf"/>
</dbReference>
<reference evidence="3 4" key="2">
    <citation type="submission" date="2024-07" db="EMBL/GenBank/DDBJ databases">
        <authorList>
            <person name="Akdeniz Z."/>
        </authorList>
    </citation>
    <scope>NUCLEOTIDE SEQUENCE [LARGE SCALE GENOMIC DNA]</scope>
</reference>
<comment type="caution">
    <text evidence="2">The sequence shown here is derived from an EMBL/GenBank/DDBJ whole genome shotgun (WGS) entry which is preliminary data.</text>
</comment>
<dbReference type="AlphaFoldDB" id="A0AA86R477"/>